<name>A0A443JQF0_9MICO</name>
<proteinExistence type="predicted"/>
<dbReference type="EMBL" id="RBZY01000004">
    <property type="protein sequence ID" value="RWR22733.1"/>
    <property type="molecule type" value="Genomic_DNA"/>
</dbReference>
<organism evidence="3 4">
    <name type="scientific">Microbacterium enclense</name>
    <dbReference type="NCBI Taxonomy" id="993073"/>
    <lineage>
        <taxon>Bacteria</taxon>
        <taxon>Bacillati</taxon>
        <taxon>Actinomycetota</taxon>
        <taxon>Actinomycetes</taxon>
        <taxon>Micrococcales</taxon>
        <taxon>Microbacteriaceae</taxon>
        <taxon>Microbacterium</taxon>
    </lineage>
</organism>
<protein>
    <submittedName>
        <fullName evidence="3">Uncharacterized protein</fullName>
    </submittedName>
</protein>
<sequence length="180" mass="18232">MIRRLLAPPALALATAIALAGCTSPPAEPTAWQGVVQTLASQASGGDYASASATLDRLEAEVIAQRDAGAIPATEAEAILSRIAAVRADLASLAPAPEPTTEPTPEPSQDTAVDVGSEPTESTVSDDDADEDEPPATPDDQPEEQSRPGNEDQGKPGKGDEGRGKSDESPGRGGPGKKDG</sequence>
<evidence type="ECO:0000256" key="1">
    <source>
        <dbReference type="SAM" id="MobiDB-lite"/>
    </source>
</evidence>
<keyword evidence="2" id="KW-0732">Signal</keyword>
<feature type="compositionally biased region" description="Basic and acidic residues" evidence="1">
    <location>
        <begin position="144"/>
        <end position="180"/>
    </location>
</feature>
<gene>
    <name evidence="3" type="ORF">D8Y23_01935</name>
</gene>
<dbReference type="Proteomes" id="UP000285970">
    <property type="component" value="Unassembled WGS sequence"/>
</dbReference>
<feature type="compositionally biased region" description="Pro residues" evidence="1">
    <location>
        <begin position="96"/>
        <end position="106"/>
    </location>
</feature>
<feature type="compositionally biased region" description="Acidic residues" evidence="1">
    <location>
        <begin position="124"/>
        <end position="134"/>
    </location>
</feature>
<evidence type="ECO:0000256" key="2">
    <source>
        <dbReference type="SAM" id="SignalP"/>
    </source>
</evidence>
<feature type="region of interest" description="Disordered" evidence="1">
    <location>
        <begin position="93"/>
        <end position="180"/>
    </location>
</feature>
<dbReference type="AlphaFoldDB" id="A0A443JQF0"/>
<accession>A0A443JQF0</accession>
<feature type="chain" id="PRO_5039530974" evidence="2">
    <location>
        <begin position="21"/>
        <end position="180"/>
    </location>
</feature>
<evidence type="ECO:0000313" key="4">
    <source>
        <dbReference type="Proteomes" id="UP000285970"/>
    </source>
</evidence>
<dbReference type="PROSITE" id="PS51257">
    <property type="entry name" value="PROKAR_LIPOPROTEIN"/>
    <property type="match status" value="1"/>
</dbReference>
<comment type="caution">
    <text evidence="3">The sequence shown here is derived from an EMBL/GenBank/DDBJ whole genome shotgun (WGS) entry which is preliminary data.</text>
</comment>
<reference evidence="3 4" key="1">
    <citation type="journal article" date="2018" name="Front. Microbiol.">
        <title>Novel Insights Into Bacterial Dimethylsulfoniopropionate Catabolism in the East China Sea.</title>
        <authorList>
            <person name="Liu J."/>
            <person name="Liu J."/>
            <person name="Zhang S.H."/>
            <person name="Liang J."/>
            <person name="Lin H."/>
            <person name="Song D."/>
            <person name="Yang G.P."/>
            <person name="Todd J.D."/>
            <person name="Zhang X.H."/>
        </authorList>
    </citation>
    <scope>NUCLEOTIDE SEQUENCE [LARGE SCALE GENOMIC DNA]</scope>
    <source>
        <strain evidence="3 4">ZYFD042</strain>
    </source>
</reference>
<evidence type="ECO:0000313" key="3">
    <source>
        <dbReference type="EMBL" id="RWR22733.1"/>
    </source>
</evidence>
<feature type="signal peptide" evidence="2">
    <location>
        <begin position="1"/>
        <end position="20"/>
    </location>
</feature>
<dbReference type="OrthoDB" id="5081523at2"/>
<dbReference type="RefSeq" id="WP_128216482.1">
    <property type="nucleotide sequence ID" value="NZ_RBZY01000004.1"/>
</dbReference>